<accession>A0A6I4T8B4</accession>
<dbReference type="InterPro" id="IPR006521">
    <property type="entry name" value="Tail_protein_I"/>
</dbReference>
<gene>
    <name evidence="1" type="ORF">GRI91_10840</name>
</gene>
<proteinExistence type="predicted"/>
<comment type="caution">
    <text evidence="1">The sequence shown here is derived from an EMBL/GenBank/DDBJ whole genome shotgun (WGS) entry which is preliminary data.</text>
</comment>
<dbReference type="Pfam" id="PF09684">
    <property type="entry name" value="Tail_P2_I"/>
    <property type="match status" value="1"/>
</dbReference>
<dbReference type="OrthoDB" id="90759at2"/>
<reference evidence="1 2" key="1">
    <citation type="submission" date="2019-12" db="EMBL/GenBank/DDBJ databases">
        <title>Genomic-based taxomic classification of the family Erythrobacteraceae.</title>
        <authorList>
            <person name="Xu L."/>
        </authorList>
    </citation>
    <scope>NUCLEOTIDE SEQUENCE [LARGE SCALE GENOMIC DNA]</scope>
    <source>
        <strain evidence="1 2">LMG 29518</strain>
    </source>
</reference>
<organism evidence="1 2">
    <name type="scientific">Altericroceibacterium endophyticum</name>
    <dbReference type="NCBI Taxonomy" id="1808508"/>
    <lineage>
        <taxon>Bacteria</taxon>
        <taxon>Pseudomonadati</taxon>
        <taxon>Pseudomonadota</taxon>
        <taxon>Alphaproteobacteria</taxon>
        <taxon>Sphingomonadales</taxon>
        <taxon>Erythrobacteraceae</taxon>
        <taxon>Altericroceibacterium</taxon>
    </lineage>
</organism>
<keyword evidence="2" id="KW-1185">Reference proteome</keyword>
<evidence type="ECO:0000313" key="2">
    <source>
        <dbReference type="Proteomes" id="UP000438476"/>
    </source>
</evidence>
<dbReference type="NCBIfam" id="TIGR01634">
    <property type="entry name" value="tail_P2_I"/>
    <property type="match status" value="1"/>
</dbReference>
<dbReference type="EMBL" id="WTYT01000004">
    <property type="protein sequence ID" value="MXO66253.1"/>
    <property type="molecule type" value="Genomic_DNA"/>
</dbReference>
<protein>
    <submittedName>
        <fullName evidence="1">Phage tail protein I</fullName>
    </submittedName>
</protein>
<dbReference type="RefSeq" id="WP_160736680.1">
    <property type="nucleotide sequence ID" value="NZ_WTYT01000004.1"/>
</dbReference>
<sequence length="411" mass="45573">MAPVPSLLPNSSTAFERAIEQVIGSRQLMSADLISAPLDPDRCPAHLLGFLAWAKSLEIWDDDWSETKKRGTIRNAVRLHRLKTTPAGIRDHLQLVDAELLDLVRPPATPYLARGLNDAAREAWLDGLPQLRIYPFARRSTARPGQIFLSRPLHRAFLADQAGRGAHARFLLTSRGVANRGQRASFVDGGVTHDTTLSDTGDGGTRVTIRRTADRAFYGHSHLGVFLRKSRAHDSLLSFRVAMDGPARALSPGLNATDIRPRRIHQRRSAQRARGFLGRLHLGDRSAFLPASEGPMLVYDRIAFAVPGRPLPRIQATTFLGRDRLGIAPFTAEMRIGIPAKRPPALARHFYGHAVLWKASTARFTRALEAIRVSKALRDTIRVTSTTHRPVAFTPSLRFGEFMFGEIRKVA</sequence>
<dbReference type="AlphaFoldDB" id="A0A6I4T8B4"/>
<evidence type="ECO:0000313" key="1">
    <source>
        <dbReference type="EMBL" id="MXO66253.1"/>
    </source>
</evidence>
<name>A0A6I4T8B4_9SPHN</name>
<dbReference type="Proteomes" id="UP000438476">
    <property type="component" value="Unassembled WGS sequence"/>
</dbReference>